<evidence type="ECO:0000256" key="1">
    <source>
        <dbReference type="ARBA" id="ARBA00005254"/>
    </source>
</evidence>
<dbReference type="EMBL" id="QQAZ01000014">
    <property type="protein sequence ID" value="RDI45063.1"/>
    <property type="molecule type" value="Genomic_DNA"/>
</dbReference>
<dbReference type="SUPFAM" id="SSF52096">
    <property type="entry name" value="ClpP/crotonase"/>
    <property type="match status" value="1"/>
</dbReference>
<proteinExistence type="inferred from homology"/>
<dbReference type="PANTHER" id="PTHR43802">
    <property type="entry name" value="ENOYL-COA HYDRATASE"/>
    <property type="match status" value="1"/>
</dbReference>
<dbReference type="Gene3D" id="3.90.226.10">
    <property type="entry name" value="2-enoyl-CoA Hydratase, Chain A, domain 1"/>
    <property type="match status" value="1"/>
</dbReference>
<evidence type="ECO:0000313" key="2">
    <source>
        <dbReference type="EMBL" id="RDI45063.1"/>
    </source>
</evidence>
<dbReference type="CDD" id="cd06558">
    <property type="entry name" value="crotonase-like"/>
    <property type="match status" value="1"/>
</dbReference>
<dbReference type="InterPro" id="IPR001753">
    <property type="entry name" value="Enoyl-CoA_hydra/iso"/>
</dbReference>
<dbReference type="PANTHER" id="PTHR43802:SF1">
    <property type="entry name" value="IP11341P-RELATED"/>
    <property type="match status" value="1"/>
</dbReference>
<dbReference type="RefSeq" id="WP_068019199.1">
    <property type="nucleotide sequence ID" value="NZ_QQAZ01000014.1"/>
</dbReference>
<dbReference type="AlphaFoldDB" id="A0A370GT16"/>
<dbReference type="Proteomes" id="UP000255355">
    <property type="component" value="Unassembled WGS sequence"/>
</dbReference>
<gene>
    <name evidence="2" type="ORF">DFR68_11484</name>
</gene>
<evidence type="ECO:0000313" key="3">
    <source>
        <dbReference type="Proteomes" id="UP000255355"/>
    </source>
</evidence>
<keyword evidence="3" id="KW-1185">Reference proteome</keyword>
<dbReference type="OrthoDB" id="3207739at2"/>
<accession>A0A370GT16</accession>
<name>A0A370GT16_9NOCA</name>
<sequence>MSDITGLDLGSDGRPGTPLIVLEPRPHELSTTDAVRLAGAMDRAVPLVVTVLREPPPPHVRPVLSAATVTLTEHAVPDRWQQIVRVPDVDAAVDALRRAVAHAPRAAVACGQLLRETSRLPTTPALAAEAAVYSMLLGGNEFAAWLAERGPARAIPEPDRDPVLLRRSGNRLSITLDQPGRRNALGARMREELLAALRLAEADPDIESIELTGSGPAFCSGGDLDEFGTATDLVAAYLVRLDRAPWALMDRLAGRLTTRVHGPCIGAGAEIAAFAGTVVAAPGTSFRFPELRMGLVPGAGGTVAVPRRIGRWRAAWLMLTGDPLDAHQALKWGLVDRLSRTPGSYSAAEVAASSAGSPRG</sequence>
<organism evidence="2 3">
    <name type="scientific">Nocardia mexicana</name>
    <dbReference type="NCBI Taxonomy" id="279262"/>
    <lineage>
        <taxon>Bacteria</taxon>
        <taxon>Bacillati</taxon>
        <taxon>Actinomycetota</taxon>
        <taxon>Actinomycetes</taxon>
        <taxon>Mycobacteriales</taxon>
        <taxon>Nocardiaceae</taxon>
        <taxon>Nocardia</taxon>
    </lineage>
</organism>
<dbReference type="InterPro" id="IPR029045">
    <property type="entry name" value="ClpP/crotonase-like_dom_sf"/>
</dbReference>
<dbReference type="GO" id="GO:0003824">
    <property type="term" value="F:catalytic activity"/>
    <property type="evidence" value="ECO:0007669"/>
    <property type="project" value="UniProtKB-ARBA"/>
</dbReference>
<dbReference type="Pfam" id="PF00378">
    <property type="entry name" value="ECH_1"/>
    <property type="match status" value="1"/>
</dbReference>
<protein>
    <submittedName>
        <fullName evidence="2">Enoyl-CoA hydratase/carnithine racemase</fullName>
    </submittedName>
</protein>
<reference evidence="2 3" key="1">
    <citation type="submission" date="2018-07" db="EMBL/GenBank/DDBJ databases">
        <title>Genomic Encyclopedia of Type Strains, Phase IV (KMG-IV): sequencing the most valuable type-strain genomes for metagenomic binning, comparative biology and taxonomic classification.</title>
        <authorList>
            <person name="Goeker M."/>
        </authorList>
    </citation>
    <scope>NUCLEOTIDE SEQUENCE [LARGE SCALE GENOMIC DNA]</scope>
    <source>
        <strain evidence="2 3">DSM 44952</strain>
    </source>
</reference>
<comment type="caution">
    <text evidence="2">The sequence shown here is derived from an EMBL/GenBank/DDBJ whole genome shotgun (WGS) entry which is preliminary data.</text>
</comment>
<comment type="similarity">
    <text evidence="1">Belongs to the enoyl-CoA hydratase/isomerase family.</text>
</comment>
<dbReference type="STRING" id="1210089.GCA_001613165_02775"/>